<proteinExistence type="predicted"/>
<evidence type="ECO:0000313" key="1">
    <source>
        <dbReference type="EMBL" id="KIY53326.1"/>
    </source>
</evidence>
<dbReference type="EMBL" id="KN881625">
    <property type="protein sequence ID" value="KIY53326.1"/>
    <property type="molecule type" value="Genomic_DNA"/>
</dbReference>
<reference evidence="1 2" key="1">
    <citation type="journal article" date="2015" name="Fungal Genet. Biol.">
        <title>Evolution of novel wood decay mechanisms in Agaricales revealed by the genome sequences of Fistulina hepatica and Cylindrobasidium torrendii.</title>
        <authorList>
            <person name="Floudas D."/>
            <person name="Held B.W."/>
            <person name="Riley R."/>
            <person name="Nagy L.G."/>
            <person name="Koehler G."/>
            <person name="Ransdell A.S."/>
            <person name="Younus H."/>
            <person name="Chow J."/>
            <person name="Chiniquy J."/>
            <person name="Lipzen A."/>
            <person name="Tritt A."/>
            <person name="Sun H."/>
            <person name="Haridas S."/>
            <person name="LaButti K."/>
            <person name="Ohm R.A."/>
            <person name="Kues U."/>
            <person name="Blanchette R.A."/>
            <person name="Grigoriev I.V."/>
            <person name="Minto R.E."/>
            <person name="Hibbett D.S."/>
        </authorList>
    </citation>
    <scope>NUCLEOTIDE SEQUENCE [LARGE SCALE GENOMIC DNA]</scope>
    <source>
        <strain evidence="1 2">ATCC 64428</strain>
    </source>
</reference>
<dbReference type="Proteomes" id="UP000054144">
    <property type="component" value="Unassembled WGS sequence"/>
</dbReference>
<name>A0A0D7APU0_9AGAR</name>
<dbReference type="OrthoDB" id="5427350at2759"/>
<accession>A0A0D7APU0</accession>
<sequence length="357" mass="39592">MSLSASEPGIRLHILMLLVKNLQRPHSSHLMESQGAIAGARWRTSIESSEIQVELCTWNCDGEHRPWASKRNLCARRTDLVEKAVTAEKAVGAEVHRCAGWRARGLTSYTGVGCNGIVTNTVAVEAIGAEASGIVDSLPVVLHDPQWVPGTDQIEMTLFDNDRDNCRDLPTYGAGRGIWIKLDYDEMSVSLVHEYLPPLGNFNVSAAYNTVSDAGSSKRSSNGDRTHVLYRGPVEIEGGMQLAKRQRPRRIRKQRRYQRRMAARSCSTRGRIMFTVSTCFRIARGPVVDCLTLGKVEQVWICRHHRLKKQEDTSSASGTDNPQVSEIVEVDDDVNIYFGSGSSVVMCNGLRGFFPLC</sequence>
<keyword evidence="2" id="KW-1185">Reference proteome</keyword>
<dbReference type="AlphaFoldDB" id="A0A0D7APU0"/>
<evidence type="ECO:0000313" key="2">
    <source>
        <dbReference type="Proteomes" id="UP000054144"/>
    </source>
</evidence>
<protein>
    <submittedName>
        <fullName evidence="1">Uncharacterized protein</fullName>
    </submittedName>
</protein>
<gene>
    <name evidence="1" type="ORF">FISHEDRAFT_55269</name>
</gene>
<organism evidence="1 2">
    <name type="scientific">Fistulina hepatica ATCC 64428</name>
    <dbReference type="NCBI Taxonomy" id="1128425"/>
    <lineage>
        <taxon>Eukaryota</taxon>
        <taxon>Fungi</taxon>
        <taxon>Dikarya</taxon>
        <taxon>Basidiomycota</taxon>
        <taxon>Agaricomycotina</taxon>
        <taxon>Agaricomycetes</taxon>
        <taxon>Agaricomycetidae</taxon>
        <taxon>Agaricales</taxon>
        <taxon>Fistulinaceae</taxon>
        <taxon>Fistulina</taxon>
    </lineage>
</organism>